<comment type="caution">
    <text evidence="1">The sequence shown here is derived from an EMBL/GenBank/DDBJ whole genome shotgun (WGS) entry which is preliminary data.</text>
</comment>
<keyword evidence="2" id="KW-1185">Reference proteome</keyword>
<protein>
    <recommendedName>
        <fullName evidence="3">Lipoprotein</fullName>
    </recommendedName>
</protein>
<dbReference type="EMBL" id="LANI01000028">
    <property type="protein sequence ID" value="KKJ75656.1"/>
    <property type="molecule type" value="Genomic_DNA"/>
</dbReference>
<name>A0A0M2R1Y3_9PROT</name>
<gene>
    <name evidence="1" type="ORF">WH95_16980</name>
</gene>
<sequence>MAFVQRLFSIWVELTVSKSLLISGVVLLLTVSGCKVTKPSEKALSHLSTSYAVDDIGYCYGHGCQHKGQVSLSEGQWLEIQKLFNAKKLSPAEERQAITVAIGRIEHIAGQQNGTDKDKAGTFLSDVGDRQLDCIDEAVNASNFISLIERGGLLRYHELREPQLRSWVNGNILHATAVLEQVSGKENNTATMWSVDSSFFKNGEKATVSPLEKWQTGWVPEGGVN</sequence>
<dbReference type="Proteomes" id="UP000034491">
    <property type="component" value="Unassembled WGS sequence"/>
</dbReference>
<dbReference type="AlphaFoldDB" id="A0A0M2R1Y3"/>
<dbReference type="PROSITE" id="PS51257">
    <property type="entry name" value="PROKAR_LIPOPROTEIN"/>
    <property type="match status" value="1"/>
</dbReference>
<accession>A0A0M2R1Y3</accession>
<dbReference type="STRING" id="1549748.WH95_16980"/>
<proteinExistence type="predicted"/>
<evidence type="ECO:0000313" key="2">
    <source>
        <dbReference type="Proteomes" id="UP000034491"/>
    </source>
</evidence>
<reference evidence="1 2" key="1">
    <citation type="submission" date="2015-03" db="EMBL/GenBank/DDBJ databases">
        <title>Genome sequence of Kiloniella sp. P1-1, isolated from the gut microflora of Pacific white shrimp, Penaeus vannamei.</title>
        <authorList>
            <person name="Shao Z."/>
            <person name="Wang L."/>
            <person name="Li X."/>
        </authorList>
    </citation>
    <scope>NUCLEOTIDE SEQUENCE [LARGE SCALE GENOMIC DNA]</scope>
    <source>
        <strain evidence="1 2">P1-1</strain>
    </source>
</reference>
<evidence type="ECO:0000313" key="1">
    <source>
        <dbReference type="EMBL" id="KKJ75656.1"/>
    </source>
</evidence>
<evidence type="ECO:0008006" key="3">
    <source>
        <dbReference type="Google" id="ProtNLM"/>
    </source>
</evidence>
<organism evidence="1 2">
    <name type="scientific">Kiloniella litopenaei</name>
    <dbReference type="NCBI Taxonomy" id="1549748"/>
    <lineage>
        <taxon>Bacteria</taxon>
        <taxon>Pseudomonadati</taxon>
        <taxon>Pseudomonadota</taxon>
        <taxon>Alphaproteobacteria</taxon>
        <taxon>Rhodospirillales</taxon>
        <taxon>Kiloniellaceae</taxon>
        <taxon>Kiloniella</taxon>
    </lineage>
</organism>